<evidence type="ECO:0000256" key="1">
    <source>
        <dbReference type="ARBA" id="ARBA00001947"/>
    </source>
</evidence>
<dbReference type="PANTHER" id="PTHR42837">
    <property type="entry name" value="REGULATOR OF SIGMA-E PROTEASE RSEP"/>
    <property type="match status" value="1"/>
</dbReference>
<accession>A0AAE3FG12</accession>
<feature type="transmembrane region" description="Helical" evidence="11">
    <location>
        <begin position="270"/>
        <end position="289"/>
    </location>
</feature>
<evidence type="ECO:0000256" key="5">
    <source>
        <dbReference type="ARBA" id="ARBA00022692"/>
    </source>
</evidence>
<keyword evidence="9" id="KW-0482">Metalloprotease</keyword>
<comment type="caution">
    <text evidence="13">The sequence shown here is derived from an EMBL/GenBank/DDBJ whole genome shotgun (WGS) entry which is preliminary data.</text>
</comment>
<feature type="domain" description="Peptidase M50" evidence="12">
    <location>
        <begin position="7"/>
        <end position="329"/>
    </location>
</feature>
<keyword evidence="8 11" id="KW-1133">Transmembrane helix</keyword>
<evidence type="ECO:0000313" key="13">
    <source>
        <dbReference type="EMBL" id="MCI5755367.1"/>
    </source>
</evidence>
<organism evidence="13 14">
    <name type="scientific">Candidatus Colimorpha enterica</name>
    <dbReference type="NCBI Taxonomy" id="3083063"/>
    <lineage>
        <taxon>Bacteria</taxon>
        <taxon>Pseudomonadati</taxon>
        <taxon>Bacteroidota</taxon>
        <taxon>Bacteroidia</taxon>
        <taxon>Bacteroidales</taxon>
        <taxon>Candidatus Colimorpha</taxon>
    </lineage>
</organism>
<dbReference type="InterPro" id="IPR004387">
    <property type="entry name" value="Pept_M50_Zn"/>
</dbReference>
<keyword evidence="10 11" id="KW-0472">Membrane</keyword>
<dbReference type="GO" id="GO:0016020">
    <property type="term" value="C:membrane"/>
    <property type="evidence" value="ECO:0007669"/>
    <property type="project" value="UniProtKB-SubCell"/>
</dbReference>
<dbReference type="AlphaFoldDB" id="A0AAE3FG12"/>
<evidence type="ECO:0000256" key="10">
    <source>
        <dbReference type="ARBA" id="ARBA00023136"/>
    </source>
</evidence>
<sequence length="344" mass="37358">MLNVIIALLIFGFLILIHELGHYTMARVFKVGINEFSVGMGPKVVSKKSKKTGIAYSLRLLPIGGFVSMDGEDEDSGSENSLSSKPVWQRFFIMVAGAVMNILVGIVLTCVIVCRSQALGSTVVASFSENASSQTAGLAEGDRIVKIGKHGVHTSYDLSYIIMHSATEKTDITVIRGGETVVIPGVEFKTETESGVTVAMRDFRVKAERKSFGNVVKHSFWQSLTSVRMIWDSLIDLVTGKYGVDALSGPIGITGEIGNAVAAHDGGMNLMYLTALIALNLGIFNLLPFPALDGGQIVLLIVELIIRKPVKREIAEYINFVGLALLMLLMLFVTYQDITRLIKK</sequence>
<reference evidence="13 14" key="1">
    <citation type="submission" date="2022-03" db="EMBL/GenBank/DDBJ databases">
        <title>Metagenome-assembled genomes from swine fecal metagenomes.</title>
        <authorList>
            <person name="Holman D.B."/>
            <person name="Kommadath A."/>
        </authorList>
    </citation>
    <scope>NUCLEOTIDE SEQUENCE [LARGE SCALE GENOMIC DNA]</scope>
    <source>
        <strain evidence="13">SUG147</strain>
    </source>
</reference>
<comment type="similarity">
    <text evidence="3">Belongs to the peptidase M50B family.</text>
</comment>
<feature type="transmembrane region" description="Helical" evidence="11">
    <location>
        <begin position="317"/>
        <end position="335"/>
    </location>
</feature>
<comment type="cofactor">
    <cofactor evidence="1">
        <name>Zn(2+)</name>
        <dbReference type="ChEBI" id="CHEBI:29105"/>
    </cofactor>
</comment>
<evidence type="ECO:0000256" key="2">
    <source>
        <dbReference type="ARBA" id="ARBA00004141"/>
    </source>
</evidence>
<evidence type="ECO:0000256" key="8">
    <source>
        <dbReference type="ARBA" id="ARBA00022989"/>
    </source>
</evidence>
<evidence type="ECO:0000256" key="7">
    <source>
        <dbReference type="ARBA" id="ARBA00022833"/>
    </source>
</evidence>
<dbReference type="InterPro" id="IPR008915">
    <property type="entry name" value="Peptidase_M50"/>
</dbReference>
<proteinExistence type="inferred from homology"/>
<dbReference type="Proteomes" id="UP001139365">
    <property type="component" value="Unassembled WGS sequence"/>
</dbReference>
<comment type="subcellular location">
    <subcellularLocation>
        <location evidence="2">Membrane</location>
        <topology evidence="2">Multi-pass membrane protein</topology>
    </subcellularLocation>
</comment>
<evidence type="ECO:0000256" key="11">
    <source>
        <dbReference type="SAM" id="Phobius"/>
    </source>
</evidence>
<evidence type="ECO:0000256" key="9">
    <source>
        <dbReference type="ARBA" id="ARBA00023049"/>
    </source>
</evidence>
<keyword evidence="6" id="KW-0378">Hydrolase</keyword>
<dbReference type="EMBL" id="JALEMU010000058">
    <property type="protein sequence ID" value="MCI5755367.1"/>
    <property type="molecule type" value="Genomic_DNA"/>
</dbReference>
<dbReference type="GO" id="GO:0006508">
    <property type="term" value="P:proteolysis"/>
    <property type="evidence" value="ECO:0007669"/>
    <property type="project" value="UniProtKB-KW"/>
</dbReference>
<dbReference type="SUPFAM" id="SSF50156">
    <property type="entry name" value="PDZ domain-like"/>
    <property type="match status" value="1"/>
</dbReference>
<dbReference type="GO" id="GO:0004222">
    <property type="term" value="F:metalloendopeptidase activity"/>
    <property type="evidence" value="ECO:0007669"/>
    <property type="project" value="InterPro"/>
</dbReference>
<evidence type="ECO:0000259" key="12">
    <source>
        <dbReference type="Pfam" id="PF02163"/>
    </source>
</evidence>
<evidence type="ECO:0000313" key="14">
    <source>
        <dbReference type="Proteomes" id="UP001139365"/>
    </source>
</evidence>
<keyword evidence="5 11" id="KW-0812">Transmembrane</keyword>
<keyword evidence="7" id="KW-0862">Zinc</keyword>
<dbReference type="InterPro" id="IPR036034">
    <property type="entry name" value="PDZ_sf"/>
</dbReference>
<dbReference type="CDD" id="cd06163">
    <property type="entry name" value="S2P-M50_PDZ_RseP-like"/>
    <property type="match status" value="1"/>
</dbReference>
<evidence type="ECO:0000256" key="6">
    <source>
        <dbReference type="ARBA" id="ARBA00022801"/>
    </source>
</evidence>
<dbReference type="Pfam" id="PF02163">
    <property type="entry name" value="Peptidase_M50"/>
    <property type="match status" value="1"/>
</dbReference>
<keyword evidence="4" id="KW-0645">Protease</keyword>
<evidence type="ECO:0000256" key="3">
    <source>
        <dbReference type="ARBA" id="ARBA00007931"/>
    </source>
</evidence>
<dbReference type="PANTHER" id="PTHR42837:SF2">
    <property type="entry name" value="MEMBRANE METALLOPROTEASE ARASP2, CHLOROPLASTIC-RELATED"/>
    <property type="match status" value="1"/>
</dbReference>
<protein>
    <submittedName>
        <fullName evidence="13">M50 family metallopeptidase</fullName>
    </submittedName>
</protein>
<dbReference type="Gene3D" id="2.30.42.10">
    <property type="match status" value="1"/>
</dbReference>
<name>A0AAE3FG12_9BACT</name>
<evidence type="ECO:0000256" key="4">
    <source>
        <dbReference type="ARBA" id="ARBA00022670"/>
    </source>
</evidence>
<gene>
    <name evidence="13" type="ORF">MR241_03630</name>
</gene>
<feature type="transmembrane region" description="Helical" evidence="11">
    <location>
        <begin position="91"/>
        <end position="114"/>
    </location>
</feature>